<keyword evidence="7" id="KW-1185">Reference proteome</keyword>
<dbReference type="InterPro" id="IPR013761">
    <property type="entry name" value="SAM/pointed_sf"/>
</dbReference>
<keyword evidence="3" id="KW-0694">RNA-binding</keyword>
<feature type="compositionally biased region" description="Basic and acidic residues" evidence="4">
    <location>
        <begin position="787"/>
        <end position="796"/>
    </location>
</feature>
<dbReference type="OrthoDB" id="5204190at2759"/>
<dbReference type="PANTHER" id="PTHR10288">
    <property type="entry name" value="KH DOMAIN CONTAINING RNA BINDING PROTEIN"/>
    <property type="match status" value="1"/>
</dbReference>
<feature type="compositionally biased region" description="Low complexity" evidence="4">
    <location>
        <begin position="463"/>
        <end position="479"/>
    </location>
</feature>
<sequence>MSCLRPCIALHSLTPHATTSPASSSSNALVTSHCAKARDLPLNSSEDVLGDCLHCSNVTSTNGVQVSCDDCRSWICNACHWCHEFQANHEIRVCDRCDAFYCRQCDEMDQCEDCSEVVCGNCSTLMSCKFCGCGLCEDCATACGRCGIVLCARDAKFAVECDTCKMSYCLVCLASGTKDPCVRCGHRPSKRVEQLVHLRLKSIYKAFKQSGAALTNQPGTGKRAITDGKGGAPDSRVAAAAALARAAGLPGESLDAAFDSLTPESELALAGDVGAVLQAAAAAANSNSSNRIPQYPFRTNSNTFTSSNTSSKAPNLTSVGSRTEEEAKAAEAALLAELDREEEEKNKKSKKKKKKSSKKEAIAKEKAEKEDLERQKAEEQQRLKEELEETELRIAEAKLEEKKGSQPAPPPTVIDEMEQILEALITAEDIDGIESFLHSLKGVPGKAALRKNAKKAIRRLNPGGNSSADNNTANAAGASRSVISDDNARSLGATAPVLSHQYHHQYHHASPYVKDGELLTVVSTNHKDTRTELVSHISPAVVGWVIGKGGMRIREMMEKSSTKIWIDQDSMKADESRIMYISGKKNSVEAAYRMVEELVAKSPMGMNDSHNKQKKILNIKQPMMRPPTSADFPPPSGSAINESSGPPPSVAGAECVARLTCEPRFVALLIGRRGWTVKHIQDVSGARVDIDQTVTPREVTISGSQKSVASAQRLVRDVLSYPNAQLHYNDKDGNPSGDSDLSAALAAKAQVEAAAKASKSAEDAAKALSKIQKQQEEEMNRLKQLKAETDKQERQQQQHKQPMSQSPLPPPPNLAAPNIGGESLLGGGIGSLGGASLGNLWGGAQNTSPSLGGPALWDQSSSGPSSSGVDSIFGAGGFGSSSLGGPGGGGGAGGSGALGGDFWGGGNSLLPAGLVDDTPSSANPAAPGGSNFGLPPGMARGLGSQALGNSGGKGGQVDSFLASLGLDRYSGVFKEHEIDMDALRVMTEFDFQRIGVPLGPRVKIMSVFSDGGK</sequence>
<dbReference type="GO" id="GO:0003723">
    <property type="term" value="F:RNA binding"/>
    <property type="evidence" value="ECO:0007669"/>
    <property type="project" value="UniProtKB-UniRule"/>
</dbReference>
<evidence type="ECO:0000256" key="4">
    <source>
        <dbReference type="SAM" id="MobiDB-lite"/>
    </source>
</evidence>
<evidence type="ECO:0000313" key="6">
    <source>
        <dbReference type="EMBL" id="GMI05387.1"/>
    </source>
</evidence>
<feature type="compositionally biased region" description="Basic and acidic residues" evidence="4">
    <location>
        <begin position="358"/>
        <end position="387"/>
    </location>
</feature>
<evidence type="ECO:0000256" key="3">
    <source>
        <dbReference type="PROSITE-ProRule" id="PRU00117"/>
    </source>
</evidence>
<organism evidence="6 7">
    <name type="scientific">Triparma retinervis</name>
    <dbReference type="NCBI Taxonomy" id="2557542"/>
    <lineage>
        <taxon>Eukaryota</taxon>
        <taxon>Sar</taxon>
        <taxon>Stramenopiles</taxon>
        <taxon>Ochrophyta</taxon>
        <taxon>Bolidophyceae</taxon>
        <taxon>Parmales</taxon>
        <taxon>Triparmaceae</taxon>
        <taxon>Triparma</taxon>
    </lineage>
</organism>
<keyword evidence="2" id="KW-0677">Repeat</keyword>
<name>A0A9W7C8T0_9STRA</name>
<evidence type="ECO:0000256" key="2">
    <source>
        <dbReference type="ARBA" id="ARBA00022737"/>
    </source>
</evidence>
<comment type="similarity">
    <text evidence="1">Belongs to the BicC family.</text>
</comment>
<dbReference type="InterPro" id="IPR001660">
    <property type="entry name" value="SAM"/>
</dbReference>
<evidence type="ECO:0000313" key="7">
    <source>
        <dbReference type="Proteomes" id="UP001165082"/>
    </source>
</evidence>
<dbReference type="Gene3D" id="3.30.1370.10">
    <property type="entry name" value="K Homology domain, type 1"/>
    <property type="match status" value="2"/>
</dbReference>
<feature type="region of interest" description="Disordered" evidence="4">
    <location>
        <begin position="623"/>
        <end position="648"/>
    </location>
</feature>
<dbReference type="InterPro" id="IPR036612">
    <property type="entry name" value="KH_dom_type_1_sf"/>
</dbReference>
<dbReference type="EMBL" id="BRXZ01000112">
    <property type="protein sequence ID" value="GMI05387.1"/>
    <property type="molecule type" value="Genomic_DNA"/>
</dbReference>
<dbReference type="Pfam" id="PF00536">
    <property type="entry name" value="SAM_1"/>
    <property type="match status" value="1"/>
</dbReference>
<feature type="domain" description="SAM" evidence="5">
    <location>
        <begin position="952"/>
        <end position="996"/>
    </location>
</feature>
<dbReference type="AlphaFoldDB" id="A0A9W7C8T0"/>
<comment type="caution">
    <text evidence="6">The sequence shown here is derived from an EMBL/GenBank/DDBJ whole genome shotgun (WGS) entry which is preliminary data.</text>
</comment>
<dbReference type="InterPro" id="IPR004088">
    <property type="entry name" value="KH_dom_type_1"/>
</dbReference>
<dbReference type="InterPro" id="IPR004087">
    <property type="entry name" value="KH_dom"/>
</dbReference>
<dbReference type="SMART" id="SM00322">
    <property type="entry name" value="KH"/>
    <property type="match status" value="2"/>
</dbReference>
<accession>A0A9W7C8T0</accession>
<feature type="region of interest" description="Disordered" evidence="4">
    <location>
        <begin position="787"/>
        <end position="822"/>
    </location>
</feature>
<feature type="region of interest" description="Disordered" evidence="4">
    <location>
        <begin position="458"/>
        <end position="480"/>
    </location>
</feature>
<dbReference type="SUPFAM" id="SSF54791">
    <property type="entry name" value="Eukaryotic type KH-domain (KH-domain type I)"/>
    <property type="match status" value="2"/>
</dbReference>
<dbReference type="Proteomes" id="UP001165082">
    <property type="component" value="Unassembled WGS sequence"/>
</dbReference>
<proteinExistence type="inferred from homology"/>
<feature type="region of interest" description="Disordered" evidence="4">
    <location>
        <begin position="850"/>
        <end position="869"/>
    </location>
</feature>
<feature type="region of interest" description="Disordered" evidence="4">
    <location>
        <begin position="913"/>
        <end position="937"/>
    </location>
</feature>
<dbReference type="Pfam" id="PF00013">
    <property type="entry name" value="KH_1"/>
    <property type="match status" value="2"/>
</dbReference>
<dbReference type="SUPFAM" id="SSF47769">
    <property type="entry name" value="SAM/Pointed domain"/>
    <property type="match status" value="1"/>
</dbReference>
<reference evidence="6" key="1">
    <citation type="submission" date="2022-07" db="EMBL/GenBank/DDBJ databases">
        <title>Genome analysis of Parmales, a sister group of diatoms, reveals the evolutionary specialization of diatoms from phago-mixotrophs to photoautotrophs.</title>
        <authorList>
            <person name="Ban H."/>
            <person name="Sato S."/>
            <person name="Yoshikawa S."/>
            <person name="Kazumasa Y."/>
            <person name="Nakamura Y."/>
            <person name="Ichinomiya M."/>
            <person name="Saitoh K."/>
            <person name="Sato N."/>
            <person name="Blanc-Mathieu R."/>
            <person name="Endo H."/>
            <person name="Kuwata A."/>
            <person name="Ogata H."/>
        </authorList>
    </citation>
    <scope>NUCLEOTIDE SEQUENCE</scope>
</reference>
<gene>
    <name evidence="6" type="ORF">TrRE_jg9180</name>
</gene>
<feature type="compositionally biased region" description="Basic residues" evidence="4">
    <location>
        <begin position="347"/>
        <end position="357"/>
    </location>
</feature>
<dbReference type="PROSITE" id="PS50084">
    <property type="entry name" value="KH_TYPE_1"/>
    <property type="match status" value="2"/>
</dbReference>
<protein>
    <recommendedName>
        <fullName evidence="5">SAM domain-containing protein</fullName>
    </recommendedName>
</protein>
<evidence type="ECO:0000256" key="1">
    <source>
        <dbReference type="ARBA" id="ARBA00007662"/>
    </source>
</evidence>
<feature type="compositionally biased region" description="Low complexity" evidence="4">
    <location>
        <begin position="299"/>
        <end position="311"/>
    </location>
</feature>
<feature type="compositionally biased region" description="Polar residues" evidence="4">
    <location>
        <begin position="312"/>
        <end position="321"/>
    </location>
</feature>
<dbReference type="PROSITE" id="PS50105">
    <property type="entry name" value="SAM_DOMAIN"/>
    <property type="match status" value="1"/>
</dbReference>
<dbReference type="Gene3D" id="1.10.150.50">
    <property type="entry name" value="Transcription Factor, Ets-1"/>
    <property type="match status" value="1"/>
</dbReference>
<evidence type="ECO:0000259" key="5">
    <source>
        <dbReference type="PROSITE" id="PS50105"/>
    </source>
</evidence>
<dbReference type="CDD" id="cd00105">
    <property type="entry name" value="KH-I"/>
    <property type="match status" value="2"/>
</dbReference>
<feature type="region of interest" description="Disordered" evidence="4">
    <location>
        <begin position="284"/>
        <end position="387"/>
    </location>
</feature>